<dbReference type="PROSITE" id="PS51257">
    <property type="entry name" value="PROKAR_LIPOPROTEIN"/>
    <property type="match status" value="1"/>
</dbReference>
<feature type="signal peptide" evidence="2">
    <location>
        <begin position="1"/>
        <end position="20"/>
    </location>
</feature>
<dbReference type="RefSeq" id="WP_344337261.1">
    <property type="nucleotide sequence ID" value="NZ_BAAAPZ010000008.1"/>
</dbReference>
<evidence type="ECO:0000256" key="2">
    <source>
        <dbReference type="SAM" id="SignalP"/>
    </source>
</evidence>
<evidence type="ECO:0000256" key="1">
    <source>
        <dbReference type="SAM" id="MobiDB-lite"/>
    </source>
</evidence>
<accession>A0ABN2WVL6</accession>
<reference evidence="3 4" key="1">
    <citation type="journal article" date="2019" name="Int. J. Syst. Evol. Microbiol.">
        <title>The Global Catalogue of Microorganisms (GCM) 10K type strain sequencing project: providing services to taxonomists for standard genome sequencing and annotation.</title>
        <authorList>
            <consortium name="The Broad Institute Genomics Platform"/>
            <consortium name="The Broad Institute Genome Sequencing Center for Infectious Disease"/>
            <person name="Wu L."/>
            <person name="Ma J."/>
        </authorList>
    </citation>
    <scope>NUCLEOTIDE SEQUENCE [LARGE SCALE GENOMIC DNA]</scope>
    <source>
        <strain evidence="3 4">JCM 15900</strain>
    </source>
</reference>
<evidence type="ECO:0000313" key="4">
    <source>
        <dbReference type="Proteomes" id="UP001500984"/>
    </source>
</evidence>
<protein>
    <recommendedName>
        <fullName evidence="5">DUF5642 domain-containing protein</fullName>
    </recommendedName>
</protein>
<name>A0ABN2WVL6_9MICO</name>
<organism evidence="3 4">
    <name type="scientific">Brevibacterium salitolerans</name>
    <dbReference type="NCBI Taxonomy" id="1403566"/>
    <lineage>
        <taxon>Bacteria</taxon>
        <taxon>Bacillati</taxon>
        <taxon>Actinomycetota</taxon>
        <taxon>Actinomycetes</taxon>
        <taxon>Micrococcales</taxon>
        <taxon>Brevibacteriaceae</taxon>
        <taxon>Brevibacterium</taxon>
    </lineage>
</organism>
<evidence type="ECO:0000313" key="3">
    <source>
        <dbReference type="EMBL" id="GAA2100051.1"/>
    </source>
</evidence>
<evidence type="ECO:0008006" key="5">
    <source>
        <dbReference type="Google" id="ProtNLM"/>
    </source>
</evidence>
<feature type="region of interest" description="Disordered" evidence="1">
    <location>
        <begin position="35"/>
        <end position="67"/>
    </location>
</feature>
<feature type="chain" id="PRO_5045628846" description="DUF5642 domain-containing protein" evidence="2">
    <location>
        <begin position="21"/>
        <end position="252"/>
    </location>
</feature>
<dbReference type="EMBL" id="BAAAPZ010000008">
    <property type="protein sequence ID" value="GAA2100051.1"/>
    <property type="molecule type" value="Genomic_DNA"/>
</dbReference>
<gene>
    <name evidence="3" type="ORF">GCM10009823_22200</name>
</gene>
<dbReference type="Proteomes" id="UP001500984">
    <property type="component" value="Unassembled WGS sequence"/>
</dbReference>
<proteinExistence type="predicted"/>
<comment type="caution">
    <text evidence="3">The sequence shown here is derived from an EMBL/GenBank/DDBJ whole genome shotgun (WGS) entry which is preliminary data.</text>
</comment>
<sequence>MKTSALSLTSRAGRTRTALAAVVLGAGLVLSACGSGDTAPAEDGDAQQEEGEAAAPAEEEAAEAPAATADDLTAAVEAAGYTAQSMDMSQLGDLQGAMGDVSVEPAECEAVMNAGLAAAQGSDLTLVAGVPADPTTEPNLVAMAYGSADEAAEAISANKESLGSCGEVTVSMQGTEVSSSTSEVSASVDGADTVLGTEATMDMNGQEMTTRNLSVQKGSALVTLTGVSAPGMDGADMDGLAEVAATVLAELP</sequence>
<feature type="compositionally biased region" description="Acidic residues" evidence="1">
    <location>
        <begin position="40"/>
        <end position="62"/>
    </location>
</feature>
<keyword evidence="4" id="KW-1185">Reference proteome</keyword>
<keyword evidence="2" id="KW-0732">Signal</keyword>